<organism evidence="2">
    <name type="scientific">mine drainage metagenome</name>
    <dbReference type="NCBI Taxonomy" id="410659"/>
    <lineage>
        <taxon>unclassified sequences</taxon>
        <taxon>metagenomes</taxon>
        <taxon>ecological metagenomes</taxon>
    </lineage>
</organism>
<name>T1D2X5_9ZZZZ</name>
<sequence>MDEINQASLPLGSSLLYRPEDVCQALDEMARSVTERVGASRPLVLIVLTGGLYAGAWLTERLAFELEIDFVRVSRYRSGTASGCLEWLSKPRISPQGRTVLLVDDVWDEGVTLTALRQWLVEEGAERILSAVLIWKKTGAGSDQGEGPDIYGLNAGHQWLIGCGLDLNGHWRHLPAVYALSEVHLAHSGASI</sequence>
<dbReference type="Gene3D" id="3.40.50.2020">
    <property type="match status" value="1"/>
</dbReference>
<dbReference type="GO" id="GO:0032264">
    <property type="term" value="P:IMP salvage"/>
    <property type="evidence" value="ECO:0007669"/>
    <property type="project" value="TreeGrafter"/>
</dbReference>
<dbReference type="GO" id="GO:0004422">
    <property type="term" value="F:hypoxanthine phosphoribosyltransferase activity"/>
    <property type="evidence" value="ECO:0007669"/>
    <property type="project" value="TreeGrafter"/>
</dbReference>
<dbReference type="GO" id="GO:0046100">
    <property type="term" value="P:hypoxanthine metabolic process"/>
    <property type="evidence" value="ECO:0007669"/>
    <property type="project" value="TreeGrafter"/>
</dbReference>
<feature type="domain" description="Phosphoribosyltransferase" evidence="1">
    <location>
        <begin position="22"/>
        <end position="141"/>
    </location>
</feature>
<comment type="caution">
    <text evidence="2">The sequence shown here is derived from an EMBL/GenBank/DDBJ whole genome shotgun (WGS) entry which is preliminary data.</text>
</comment>
<keyword evidence="2" id="KW-0328">Glycosyltransferase</keyword>
<gene>
    <name evidence="2" type="ORF">B1B_01448</name>
</gene>
<dbReference type="PANTHER" id="PTHR43340">
    <property type="entry name" value="HYPOXANTHINE-GUANINE PHOSPHORIBOSYLTRANSFERASE"/>
    <property type="match status" value="1"/>
</dbReference>
<dbReference type="Pfam" id="PF00156">
    <property type="entry name" value="Pribosyltran"/>
    <property type="match status" value="1"/>
</dbReference>
<dbReference type="GO" id="GO:0000287">
    <property type="term" value="F:magnesium ion binding"/>
    <property type="evidence" value="ECO:0007669"/>
    <property type="project" value="TreeGrafter"/>
</dbReference>
<reference evidence="2" key="1">
    <citation type="submission" date="2013-08" db="EMBL/GenBank/DDBJ databases">
        <authorList>
            <person name="Mendez C."/>
            <person name="Richter M."/>
            <person name="Ferrer M."/>
            <person name="Sanchez J."/>
        </authorList>
    </citation>
    <scope>NUCLEOTIDE SEQUENCE</scope>
</reference>
<proteinExistence type="predicted"/>
<evidence type="ECO:0000313" key="2">
    <source>
        <dbReference type="EMBL" id="EQD76810.1"/>
    </source>
</evidence>
<reference evidence="2" key="2">
    <citation type="journal article" date="2014" name="ISME J.">
        <title>Microbial stratification in low pH oxic and suboxic macroscopic growths along an acid mine drainage.</title>
        <authorList>
            <person name="Mendez-Garcia C."/>
            <person name="Mesa V."/>
            <person name="Sprenger R.R."/>
            <person name="Richter M."/>
            <person name="Diez M.S."/>
            <person name="Solano J."/>
            <person name="Bargiela R."/>
            <person name="Golyshina O.V."/>
            <person name="Manteca A."/>
            <person name="Ramos J.L."/>
            <person name="Gallego J.R."/>
            <person name="Llorente I."/>
            <person name="Martins Dos Santos V.A."/>
            <person name="Jensen O.N."/>
            <person name="Pelaez A.I."/>
            <person name="Sanchez J."/>
            <person name="Ferrer M."/>
        </authorList>
    </citation>
    <scope>NUCLEOTIDE SEQUENCE</scope>
</reference>
<dbReference type="AlphaFoldDB" id="T1D2X5"/>
<dbReference type="InterPro" id="IPR050408">
    <property type="entry name" value="HGPRT"/>
</dbReference>
<accession>T1D2X5</accession>
<dbReference type="GO" id="GO:0006178">
    <property type="term" value="P:guanine salvage"/>
    <property type="evidence" value="ECO:0007669"/>
    <property type="project" value="TreeGrafter"/>
</dbReference>
<dbReference type="InterPro" id="IPR029057">
    <property type="entry name" value="PRTase-like"/>
</dbReference>
<dbReference type="GO" id="GO:0005829">
    <property type="term" value="C:cytosol"/>
    <property type="evidence" value="ECO:0007669"/>
    <property type="project" value="TreeGrafter"/>
</dbReference>
<protein>
    <submittedName>
        <fullName evidence="2">Hypoxanthine-guanine phosphoribosyltransferase</fullName>
    </submittedName>
</protein>
<evidence type="ECO:0000259" key="1">
    <source>
        <dbReference type="Pfam" id="PF00156"/>
    </source>
</evidence>
<dbReference type="CDD" id="cd06223">
    <property type="entry name" value="PRTases_typeI"/>
    <property type="match status" value="1"/>
</dbReference>
<dbReference type="SUPFAM" id="SSF53271">
    <property type="entry name" value="PRTase-like"/>
    <property type="match status" value="1"/>
</dbReference>
<dbReference type="EMBL" id="AUZY01000977">
    <property type="protein sequence ID" value="EQD76810.1"/>
    <property type="molecule type" value="Genomic_DNA"/>
</dbReference>
<dbReference type="InterPro" id="IPR000836">
    <property type="entry name" value="PRTase_dom"/>
</dbReference>
<dbReference type="GO" id="GO:0032263">
    <property type="term" value="P:GMP salvage"/>
    <property type="evidence" value="ECO:0007669"/>
    <property type="project" value="TreeGrafter"/>
</dbReference>
<dbReference type="PANTHER" id="PTHR43340:SF1">
    <property type="entry name" value="HYPOXANTHINE PHOSPHORIBOSYLTRANSFERASE"/>
    <property type="match status" value="1"/>
</dbReference>
<keyword evidence="2" id="KW-0808">Transferase</keyword>